<dbReference type="Proteomes" id="UP000011944">
    <property type="component" value="Unassembled WGS sequence"/>
</dbReference>
<proteinExistence type="predicted"/>
<reference evidence="1 2" key="2">
    <citation type="submission" date="2013-03" db="EMBL/GenBank/DDBJ databases">
        <title>Diversity in Clostridium botulinum.</title>
        <authorList>
            <person name="Timme R.E."/>
            <person name="Allard M."/>
            <person name="Luo Y."/>
            <person name="Strain E."/>
            <person name="Gonzalez-Escalona N."/>
            <person name="Brown E."/>
        </authorList>
    </citation>
    <scope>NUCLEOTIDE SEQUENCE [LARGE SCALE GENOMIC DNA]</scope>
    <source>
        <strain evidence="1 2">CFSAN001627</strain>
    </source>
</reference>
<evidence type="ECO:0000313" key="1">
    <source>
        <dbReference type="EMBL" id="EKN37883.1"/>
    </source>
</evidence>
<comment type="caution">
    <text evidence="1">The sequence shown here is derived from an EMBL/GenBank/DDBJ whole genome shotgun (WGS) entry which is preliminary data.</text>
</comment>
<accession>M1ZSR4</accession>
<dbReference type="AlphaFoldDB" id="M1ZSR4"/>
<organism evidence="1 2">
    <name type="scientific">Clostridium botulinum CFSAN001627</name>
    <dbReference type="NCBI Taxonomy" id="1232189"/>
    <lineage>
        <taxon>Bacteria</taxon>
        <taxon>Bacillati</taxon>
        <taxon>Bacillota</taxon>
        <taxon>Clostridia</taxon>
        <taxon>Eubacteriales</taxon>
        <taxon>Clostridiaceae</taxon>
        <taxon>Clostridium</taxon>
    </lineage>
</organism>
<gene>
    <name evidence="1" type="ORF">CFSAN001627_24691</name>
</gene>
<name>M1ZSR4_CLOBO</name>
<dbReference type="EMBL" id="AMXI01001577">
    <property type="protein sequence ID" value="EKN37883.1"/>
    <property type="molecule type" value="Genomic_DNA"/>
</dbReference>
<evidence type="ECO:0000313" key="2">
    <source>
        <dbReference type="Proteomes" id="UP000011944"/>
    </source>
</evidence>
<dbReference type="PATRIC" id="fig|1232189.3.peg.3847"/>
<sequence length="29" mass="3357">MEDSNLCTSEWITDSVNINSVVIRRVMIM</sequence>
<reference evidence="1 2" key="1">
    <citation type="submission" date="2012-10" db="EMBL/GenBank/DDBJ databases">
        <authorList>
            <person name="Strain E.A."/>
            <person name="Brown E."/>
            <person name="Allard M.W."/>
            <person name="Gonzalez-Escalona N."/>
            <person name="Timme R."/>
        </authorList>
    </citation>
    <scope>NUCLEOTIDE SEQUENCE [LARGE SCALE GENOMIC DNA]</scope>
    <source>
        <strain evidence="1 2">CFSAN001627</strain>
    </source>
</reference>
<protein>
    <submittedName>
        <fullName evidence="1">Rrf2 family transcriptional regulator, group III</fullName>
    </submittedName>
</protein>